<evidence type="ECO:0000313" key="3">
    <source>
        <dbReference type="Proteomes" id="UP000789595"/>
    </source>
</evidence>
<feature type="signal peptide" evidence="1">
    <location>
        <begin position="1"/>
        <end position="20"/>
    </location>
</feature>
<dbReference type="EMBL" id="CAKKNE010000001">
    <property type="protein sequence ID" value="CAH0365798.1"/>
    <property type="molecule type" value="Genomic_DNA"/>
</dbReference>
<sequence>MRRALACLLAATIVATTAAAARLRGAADDRERRRLNARTRAAHHLAAMATHDDEAWCRSNKHAHHVKPGTSFGTLQTDGQKEWVDRKCDQFFCKHHHRTGKGKYKCEPLAIPEEHLLALDNPGP</sequence>
<evidence type="ECO:0008006" key="4">
    <source>
        <dbReference type="Google" id="ProtNLM"/>
    </source>
</evidence>
<dbReference type="OrthoDB" id="10608542at2759"/>
<gene>
    <name evidence="2" type="ORF">PECAL_1P22540</name>
</gene>
<dbReference type="Proteomes" id="UP000789595">
    <property type="component" value="Unassembled WGS sequence"/>
</dbReference>
<reference evidence="2" key="1">
    <citation type="submission" date="2021-11" db="EMBL/GenBank/DDBJ databases">
        <authorList>
            <consortium name="Genoscope - CEA"/>
            <person name="William W."/>
        </authorList>
    </citation>
    <scope>NUCLEOTIDE SEQUENCE</scope>
</reference>
<proteinExistence type="predicted"/>
<accession>A0A8J2S5P8</accession>
<dbReference type="AlphaFoldDB" id="A0A8J2S5P8"/>
<organism evidence="2 3">
    <name type="scientific">Pelagomonas calceolata</name>
    <dbReference type="NCBI Taxonomy" id="35677"/>
    <lineage>
        <taxon>Eukaryota</taxon>
        <taxon>Sar</taxon>
        <taxon>Stramenopiles</taxon>
        <taxon>Ochrophyta</taxon>
        <taxon>Pelagophyceae</taxon>
        <taxon>Pelagomonadales</taxon>
        <taxon>Pelagomonadaceae</taxon>
        <taxon>Pelagomonas</taxon>
    </lineage>
</organism>
<evidence type="ECO:0000313" key="2">
    <source>
        <dbReference type="EMBL" id="CAH0365798.1"/>
    </source>
</evidence>
<evidence type="ECO:0000256" key="1">
    <source>
        <dbReference type="SAM" id="SignalP"/>
    </source>
</evidence>
<feature type="chain" id="PRO_5035195827" description="Secreted protein" evidence="1">
    <location>
        <begin position="21"/>
        <end position="124"/>
    </location>
</feature>
<protein>
    <recommendedName>
        <fullName evidence="4">Secreted protein</fullName>
    </recommendedName>
</protein>
<comment type="caution">
    <text evidence="2">The sequence shown here is derived from an EMBL/GenBank/DDBJ whole genome shotgun (WGS) entry which is preliminary data.</text>
</comment>
<name>A0A8J2S5P8_9STRA</name>
<keyword evidence="1" id="KW-0732">Signal</keyword>
<keyword evidence="3" id="KW-1185">Reference proteome</keyword>